<feature type="transmembrane region" description="Helical" evidence="8">
    <location>
        <begin position="163"/>
        <end position="191"/>
    </location>
</feature>
<dbReference type="GO" id="GO:0005886">
    <property type="term" value="C:plasma membrane"/>
    <property type="evidence" value="ECO:0007669"/>
    <property type="project" value="UniProtKB-SubCell"/>
</dbReference>
<gene>
    <name evidence="9" type="ORF">EV379_2137</name>
</gene>
<dbReference type="PANTHER" id="PTHR30213:SF1">
    <property type="entry name" value="INNER MEMBRANE PROTEIN YHJD"/>
    <property type="match status" value="1"/>
</dbReference>
<name>A0A4Q8APA7_9MICO</name>
<evidence type="ECO:0000256" key="2">
    <source>
        <dbReference type="ARBA" id="ARBA00022475"/>
    </source>
</evidence>
<evidence type="ECO:0000256" key="8">
    <source>
        <dbReference type="SAM" id="Phobius"/>
    </source>
</evidence>
<sequence length="367" mass="38264">MTQNESKPARWFDTPLRWWNTALALVQELKPVRAFTRYTESNAPLLAAGMSYQALFAVFAGVYVGFTLAGLWLAANPAVWEALIDLINGFIPGLLSTGSSDDALVDPDAIVQPLTLGLSGLIALVGLVFTAIGWIGSTRGAVRQIFRLPGDSTFFLLLTLKDLALALALGLGLVIAAVVSVFSTSALGLLAESVGASTSSTGFWLLSQALGVLIIFTIDTVTLVVLFRVVAGIRIRAGILWRGALLGGAAMAALQLLGGSLLGGAANNPLLASFTALIGVLIWFNLISQLILIVAAWVATGVDDADSAITASVSMRSLAERRVLRAQERVQKAQQELASATTIAAALTPEHPSADGAGQSGDPGRSV</sequence>
<evidence type="ECO:0000256" key="5">
    <source>
        <dbReference type="ARBA" id="ARBA00023136"/>
    </source>
</evidence>
<keyword evidence="5 8" id="KW-0472">Membrane</keyword>
<feature type="transmembrane region" description="Helical" evidence="8">
    <location>
        <begin position="121"/>
        <end position="142"/>
    </location>
</feature>
<protein>
    <submittedName>
        <fullName evidence="9">Membrane protein</fullName>
    </submittedName>
</protein>
<comment type="caution">
    <text evidence="9">The sequence shown here is derived from an EMBL/GenBank/DDBJ whole genome shotgun (WGS) entry which is preliminary data.</text>
</comment>
<accession>A0A4Q8APA7</accession>
<feature type="region of interest" description="Disordered" evidence="7">
    <location>
        <begin position="346"/>
        <end position="367"/>
    </location>
</feature>
<evidence type="ECO:0000313" key="10">
    <source>
        <dbReference type="Proteomes" id="UP000291483"/>
    </source>
</evidence>
<dbReference type="EMBL" id="SHLC01000001">
    <property type="protein sequence ID" value="RZU65799.1"/>
    <property type="molecule type" value="Genomic_DNA"/>
</dbReference>
<keyword evidence="3 8" id="KW-0812">Transmembrane</keyword>
<dbReference type="InterPro" id="IPR017039">
    <property type="entry name" value="Virul_fac_BrkB"/>
</dbReference>
<evidence type="ECO:0000256" key="7">
    <source>
        <dbReference type="SAM" id="MobiDB-lite"/>
    </source>
</evidence>
<feature type="coiled-coil region" evidence="6">
    <location>
        <begin position="316"/>
        <end position="343"/>
    </location>
</feature>
<evidence type="ECO:0000256" key="4">
    <source>
        <dbReference type="ARBA" id="ARBA00022989"/>
    </source>
</evidence>
<evidence type="ECO:0000256" key="3">
    <source>
        <dbReference type="ARBA" id="ARBA00022692"/>
    </source>
</evidence>
<proteinExistence type="predicted"/>
<dbReference type="OrthoDB" id="3229302at2"/>
<evidence type="ECO:0000313" key="9">
    <source>
        <dbReference type="EMBL" id="RZU65799.1"/>
    </source>
</evidence>
<dbReference type="Proteomes" id="UP000291483">
    <property type="component" value="Unassembled WGS sequence"/>
</dbReference>
<evidence type="ECO:0000256" key="1">
    <source>
        <dbReference type="ARBA" id="ARBA00004651"/>
    </source>
</evidence>
<reference evidence="9 10" key="1">
    <citation type="submission" date="2019-02" db="EMBL/GenBank/DDBJ databases">
        <title>Sequencing the genomes of 1000 actinobacteria strains.</title>
        <authorList>
            <person name="Klenk H.-P."/>
        </authorList>
    </citation>
    <scope>NUCLEOTIDE SEQUENCE [LARGE SCALE GENOMIC DNA]</scope>
    <source>
        <strain evidence="9 10">DSM 18319</strain>
    </source>
</reference>
<feature type="transmembrane region" description="Helical" evidence="8">
    <location>
        <begin position="203"/>
        <end position="227"/>
    </location>
</feature>
<keyword evidence="2" id="KW-1003">Cell membrane</keyword>
<feature type="transmembrane region" description="Helical" evidence="8">
    <location>
        <begin position="270"/>
        <end position="299"/>
    </location>
</feature>
<organism evidence="9 10">
    <name type="scientific">Microterricola gilva</name>
    <dbReference type="NCBI Taxonomy" id="393267"/>
    <lineage>
        <taxon>Bacteria</taxon>
        <taxon>Bacillati</taxon>
        <taxon>Actinomycetota</taxon>
        <taxon>Actinomycetes</taxon>
        <taxon>Micrococcales</taxon>
        <taxon>Microbacteriaceae</taxon>
        <taxon>Microterricola</taxon>
    </lineage>
</organism>
<comment type="subcellular location">
    <subcellularLocation>
        <location evidence="1">Cell membrane</location>
        <topology evidence="1">Multi-pass membrane protein</topology>
    </subcellularLocation>
</comment>
<feature type="transmembrane region" description="Helical" evidence="8">
    <location>
        <begin position="54"/>
        <end position="75"/>
    </location>
</feature>
<keyword evidence="6" id="KW-0175">Coiled coil</keyword>
<evidence type="ECO:0000256" key="6">
    <source>
        <dbReference type="SAM" id="Coils"/>
    </source>
</evidence>
<keyword evidence="10" id="KW-1185">Reference proteome</keyword>
<dbReference type="AlphaFoldDB" id="A0A4Q8APA7"/>
<feature type="transmembrane region" description="Helical" evidence="8">
    <location>
        <begin position="239"/>
        <end position="258"/>
    </location>
</feature>
<dbReference type="PANTHER" id="PTHR30213">
    <property type="entry name" value="INNER MEMBRANE PROTEIN YHJD"/>
    <property type="match status" value="1"/>
</dbReference>
<keyword evidence="4 8" id="KW-1133">Transmembrane helix</keyword>
<dbReference type="Pfam" id="PF03631">
    <property type="entry name" value="Virul_fac_BrkB"/>
    <property type="match status" value="1"/>
</dbReference>
<dbReference type="RefSeq" id="WP_130506096.1">
    <property type="nucleotide sequence ID" value="NZ_SHLC01000001.1"/>
</dbReference>